<accession>A0A481W653</accession>
<name>A0A481W653_9CAUD</name>
<evidence type="ECO:0000313" key="2">
    <source>
        <dbReference type="Proteomes" id="UP000292160"/>
    </source>
</evidence>
<proteinExistence type="predicted"/>
<keyword evidence="2" id="KW-1185">Reference proteome</keyword>
<sequence length="249" mass="29494">MKKIILQTQKVFNGKYVFTLEMNFESVEQWEDIIYYVKTDNYSVYKHNAYWNILDKITHIDYSENRVINKTQLKELSELINKINKDLNSDRVKGQKYYYIDSDLTIRESKDLFCAIDNTYYDLGNYFKDIEKAKETVIKLKEFWKGIKETQNTQYYFTMSNNIEQINNLPTDIKDELLNKILKVCEIADRKQIKFTIGKGNINREKGLSIKFSKPLEIQGIKNIEYVEVGTDYLCGSVVQQPKYIVLDI</sequence>
<reference evidence="1 2" key="1">
    <citation type="submission" date="2019-02" db="EMBL/GenBank/DDBJ databases">
        <title>Genomic, morphological and functional characterisation of novel bacteriophage Fnu1 capable of disrupt Fusobacterium nucleatum biofilm.</title>
        <authorList>
            <person name="Kabwe M."/>
            <person name="Brown T.L."/>
            <person name="Dashper S."/>
            <person name="Speirs L."/>
            <person name="Ku H."/>
            <person name="Petrovski S."/>
            <person name="Chan H.T."/>
            <person name="Lock P."/>
            <person name="Tucci J."/>
        </authorList>
    </citation>
    <scope>NUCLEOTIDE SEQUENCE [LARGE SCALE GENOMIC DNA]</scope>
</reference>
<dbReference type="Proteomes" id="UP000292160">
    <property type="component" value="Segment"/>
</dbReference>
<dbReference type="RefSeq" id="YP_010082872.1">
    <property type="nucleotide sequence ID" value="NC_055035.1"/>
</dbReference>
<dbReference type="GeneID" id="65071880"/>
<dbReference type="KEGG" id="vg:65071880"/>
<dbReference type="EMBL" id="MK554696">
    <property type="protein sequence ID" value="QBJ04100.1"/>
    <property type="molecule type" value="Genomic_DNA"/>
</dbReference>
<evidence type="ECO:0000313" key="1">
    <source>
        <dbReference type="EMBL" id="QBJ04100.1"/>
    </source>
</evidence>
<organism evidence="1 2">
    <name type="scientific">Fusobacterium phage Fnu1</name>
    <dbReference type="NCBI Taxonomy" id="2530024"/>
    <lineage>
        <taxon>Viruses</taxon>
        <taxon>Duplodnaviria</taxon>
        <taxon>Heunggongvirae</taxon>
        <taxon>Uroviricota</taxon>
        <taxon>Caudoviricetes</taxon>
        <taxon>Latrobevirus</taxon>
        <taxon>Latrobevirus FNU1</taxon>
    </lineage>
</organism>
<protein>
    <submittedName>
        <fullName evidence="1">Uncharacterized protein</fullName>
    </submittedName>
</protein>